<dbReference type="EMBL" id="CAJVRM010000585">
    <property type="protein sequence ID" value="CAG8982289.1"/>
    <property type="molecule type" value="Genomic_DNA"/>
</dbReference>
<dbReference type="OrthoDB" id="10371273at2759"/>
<gene>
    <name evidence="2" type="ORF">HYALB_00004523</name>
</gene>
<protein>
    <submittedName>
        <fullName evidence="2">Uncharacterized protein</fullName>
    </submittedName>
</protein>
<keyword evidence="3" id="KW-1185">Reference proteome</keyword>
<dbReference type="Proteomes" id="UP000701801">
    <property type="component" value="Unassembled WGS sequence"/>
</dbReference>
<evidence type="ECO:0000313" key="2">
    <source>
        <dbReference type="EMBL" id="CAG8982289.1"/>
    </source>
</evidence>
<feature type="compositionally biased region" description="Polar residues" evidence="1">
    <location>
        <begin position="224"/>
        <end position="242"/>
    </location>
</feature>
<reference evidence="2" key="1">
    <citation type="submission" date="2021-07" db="EMBL/GenBank/DDBJ databases">
        <authorList>
            <person name="Durling M."/>
        </authorList>
    </citation>
    <scope>NUCLEOTIDE SEQUENCE</scope>
</reference>
<accession>A0A9N9QBP0</accession>
<feature type="compositionally biased region" description="Acidic residues" evidence="1">
    <location>
        <begin position="47"/>
        <end position="61"/>
    </location>
</feature>
<feature type="compositionally biased region" description="Acidic residues" evidence="1">
    <location>
        <begin position="358"/>
        <end position="369"/>
    </location>
</feature>
<name>A0A9N9QBP0_9HELO</name>
<evidence type="ECO:0000313" key="3">
    <source>
        <dbReference type="Proteomes" id="UP000701801"/>
    </source>
</evidence>
<proteinExistence type="predicted"/>
<organism evidence="2 3">
    <name type="scientific">Hymenoscyphus albidus</name>
    <dbReference type="NCBI Taxonomy" id="595503"/>
    <lineage>
        <taxon>Eukaryota</taxon>
        <taxon>Fungi</taxon>
        <taxon>Dikarya</taxon>
        <taxon>Ascomycota</taxon>
        <taxon>Pezizomycotina</taxon>
        <taxon>Leotiomycetes</taxon>
        <taxon>Helotiales</taxon>
        <taxon>Helotiaceae</taxon>
        <taxon>Hymenoscyphus</taxon>
    </lineage>
</organism>
<sequence length="538" mass="59096">MSGKTGIKASDKTIGPETCNVDNANIVTGTRMRNPVPRSSIMSGDVSSDEEEEFEEEEVEDPPSRKRITNQTPMSVINRRTQDHTAEDEDEDSEPLPVKSVGPMKKNVSSENIASRTRRASEAEVITISSHDEGEACPPKGGSKTFESQGETAVKEPKRRASRTSIVSLSIDDNISDAPPKFGKNTFGIHKGNLIKGPRKRNSETGGLAQNMKSKKGSLEQGLSIKTGSKTSNLSSEYTVAVSTRRKSEASGFAPKAGAMSEAKTRKFPSKLDLNTVRDFANVSTAPRMQSSRSSYSSRKAGDSPALIGSSFSKISLENVTGGKRRRNFGSYGGGSLISSEDEDEGSLGVRGTRVREEDLEEEESQEGEDIQHRPKPLHTAVDRLRTNTVISEMAGPETRRNNPPNIPLETDKTYTSPSWPDTVDLIEHRTRRGLIVGWHVQYPQQRDGLRIEARLGTATTEIYFLPITPRRDNPFKGEINGLLKRIGDGGHEVDSADVLLDPQLFPRFDYGELQTVGGEKRQEAMDRLLDIFMESEG</sequence>
<comment type="caution">
    <text evidence="2">The sequence shown here is derived from an EMBL/GenBank/DDBJ whole genome shotgun (WGS) entry which is preliminary data.</text>
</comment>
<feature type="compositionally biased region" description="Polar residues" evidence="1">
    <location>
        <begin position="69"/>
        <end position="79"/>
    </location>
</feature>
<feature type="region of interest" description="Disordered" evidence="1">
    <location>
        <begin position="396"/>
        <end position="416"/>
    </location>
</feature>
<feature type="compositionally biased region" description="Polar residues" evidence="1">
    <location>
        <begin position="163"/>
        <end position="173"/>
    </location>
</feature>
<feature type="region of interest" description="Disordered" evidence="1">
    <location>
        <begin position="323"/>
        <end position="373"/>
    </location>
</feature>
<evidence type="ECO:0000256" key="1">
    <source>
        <dbReference type="SAM" id="MobiDB-lite"/>
    </source>
</evidence>
<dbReference type="AlphaFoldDB" id="A0A9N9QBP0"/>
<feature type="region of interest" description="Disordered" evidence="1">
    <location>
        <begin position="1"/>
        <end position="308"/>
    </location>
</feature>